<keyword evidence="4" id="KW-0732">Signal</keyword>
<feature type="region of interest" description="Disordered" evidence="8">
    <location>
        <begin position="674"/>
        <end position="722"/>
    </location>
</feature>
<dbReference type="OMA" id="GRWHHES"/>
<evidence type="ECO:0000256" key="9">
    <source>
        <dbReference type="SAM" id="Phobius"/>
    </source>
</evidence>
<dbReference type="PANTHER" id="PTHR31626:SF4">
    <property type="entry name" value="SUSHI DOMAIN-CONTAINING PROTEIN"/>
    <property type="match status" value="1"/>
</dbReference>
<keyword evidence="3 9" id="KW-0812">Transmembrane</keyword>
<sequence>ADAVAVAVHVRDVLTHLPVEGASVWALEEQTVQAARVTSLAGAAQLSLSLRHSAQPPLLLLLVKGSGYVPSTLQWQIINVPLAATLNVHLLPEDPAQLTVYRDLVTVSSRVRGHKWHSAAQLHPGSLVLPRNTSYSDLEAYLTVSTTADELDLFPFPLGTEVNATGEQRTLQFLDVLGTSSSHLLSKHGSRESNVTVAGPVQLSLALPPGASLRDGDTGVVWELDSSIGVWRKTGLAQIKLSGDTLLWMYMAFSSGCWLLASPDRTAIIATSDTKSDMPSYHTILLLAILGGVLLIILFLLCLVMYYCRRKRSRERLRKLPLSSPADTLPLSRREQGTSTSYANLGAISTATSSREEAGMSSQMLKLCSSSAAASPEFDFSIGDHGDTFLGSADTLPVKMGCTLRGADGWSESLQLLGSASDVLLENLSSARACRSLAEDSNRSVRSAPVATENIAMTSVLIATAASHRSLLADDDAASDSRQTSGNLAATPLAHSADDLLMDRKVPECFLTRSVDHLGILGSPSRPGQLFLFGSVSHVNDKINGKMVQTLVIPSQCVTLPTDHPLLCANGAISSEQPSWVSNNNQTQAADAYGVQGWEPRHLDMPTNGLEVPVATAMNGELQPVPHGTAALLELKEVKPLKHPKAWFVALDGSVNAQVRHSYIDLRNDASLDSGLNLSEGKKGRRKAVPVASRLADNGKSAGRRQEEGKREGTQSAVEAPPSYTQLVFLDEMDQNSGSESGTATCSPEEGSLRPLLGTEASAADAAYVLTSSIDTESPADVDMNTSQSEEPDGDDGGEGGDGTKSRWQKREERPLIAFNLQ</sequence>
<dbReference type="PANTHER" id="PTHR31626">
    <property type="entry name" value="SUSHI DOMAIN-CONTAINING PROTEIN"/>
    <property type="match status" value="1"/>
</dbReference>
<comment type="subcellular location">
    <subcellularLocation>
        <location evidence="1">Membrane</location>
        <topology evidence="1">Single-pass type I membrane protein</topology>
    </subcellularLocation>
</comment>
<evidence type="ECO:0000256" key="1">
    <source>
        <dbReference type="ARBA" id="ARBA00004479"/>
    </source>
</evidence>
<evidence type="ECO:0000256" key="2">
    <source>
        <dbReference type="ARBA" id="ARBA00006818"/>
    </source>
</evidence>
<name>S4RWK0_PETMA</name>
<keyword evidence="6 9" id="KW-0472">Membrane</keyword>
<evidence type="ECO:0000256" key="5">
    <source>
        <dbReference type="ARBA" id="ARBA00022989"/>
    </source>
</evidence>
<feature type="region of interest" description="Disordered" evidence="8">
    <location>
        <begin position="769"/>
        <end position="822"/>
    </location>
</feature>
<dbReference type="GeneTree" id="ENSGT00950000183184"/>
<accession>S4RWK0</accession>
<dbReference type="Pfam" id="PF10577">
    <property type="entry name" value="FAM171A1-2-B_N"/>
    <property type="match status" value="1"/>
</dbReference>
<evidence type="ECO:0000256" key="6">
    <source>
        <dbReference type="ARBA" id="ARBA00023136"/>
    </source>
</evidence>
<dbReference type="InterPro" id="IPR049175">
    <property type="entry name" value="FAM171_C"/>
</dbReference>
<proteinExistence type="inferred from homology"/>
<feature type="compositionally biased region" description="Basic and acidic residues" evidence="8">
    <location>
        <begin position="704"/>
        <end position="713"/>
    </location>
</feature>
<feature type="compositionally biased region" description="Polar residues" evidence="8">
    <location>
        <begin position="735"/>
        <end position="746"/>
    </location>
</feature>
<reference evidence="12" key="2">
    <citation type="submission" date="2025-09" db="UniProtKB">
        <authorList>
            <consortium name="Ensembl"/>
        </authorList>
    </citation>
    <scope>IDENTIFICATION</scope>
</reference>
<dbReference type="STRING" id="7757.ENSPMAP00000009590"/>
<evidence type="ECO:0000256" key="3">
    <source>
        <dbReference type="ARBA" id="ARBA00022692"/>
    </source>
</evidence>
<feature type="compositionally biased region" description="Acidic residues" evidence="8">
    <location>
        <begin position="790"/>
        <end position="799"/>
    </location>
</feature>
<organism evidence="12">
    <name type="scientific">Petromyzon marinus</name>
    <name type="common">Sea lamprey</name>
    <dbReference type="NCBI Taxonomy" id="7757"/>
    <lineage>
        <taxon>Eukaryota</taxon>
        <taxon>Metazoa</taxon>
        <taxon>Chordata</taxon>
        <taxon>Craniata</taxon>
        <taxon>Vertebrata</taxon>
        <taxon>Cyclostomata</taxon>
        <taxon>Hyperoartia</taxon>
        <taxon>Petromyzontiformes</taxon>
        <taxon>Petromyzontidae</taxon>
        <taxon>Petromyzon</taxon>
    </lineage>
</organism>
<reference evidence="12" key="1">
    <citation type="submission" date="2025-08" db="UniProtKB">
        <authorList>
            <consortium name="Ensembl"/>
        </authorList>
    </citation>
    <scope>IDENTIFICATION</scope>
</reference>
<dbReference type="Ensembl" id="ENSPMAT00000009630.1">
    <property type="protein sequence ID" value="ENSPMAP00000009590.1"/>
    <property type="gene ID" value="ENSPMAG00000008695.1"/>
</dbReference>
<feature type="region of interest" description="Disordered" evidence="8">
    <location>
        <begin position="735"/>
        <end position="754"/>
    </location>
</feature>
<dbReference type="InterPro" id="IPR018890">
    <property type="entry name" value="FAM171"/>
</dbReference>
<evidence type="ECO:0000259" key="10">
    <source>
        <dbReference type="Pfam" id="PF10577"/>
    </source>
</evidence>
<evidence type="ECO:0000256" key="7">
    <source>
        <dbReference type="ARBA" id="ARBA00023180"/>
    </source>
</evidence>
<dbReference type="Pfam" id="PF20771">
    <property type="entry name" value="FAM171A1-2-B_C"/>
    <property type="match status" value="1"/>
</dbReference>
<evidence type="ECO:0000256" key="4">
    <source>
        <dbReference type="ARBA" id="ARBA00022729"/>
    </source>
</evidence>
<keyword evidence="5 9" id="KW-1133">Transmembrane helix</keyword>
<dbReference type="InterPro" id="IPR048530">
    <property type="entry name" value="FAM171_N"/>
</dbReference>
<protein>
    <submittedName>
        <fullName evidence="12">Family with sequence similarity 171 member A2a</fullName>
    </submittedName>
</protein>
<feature type="compositionally biased region" description="Basic and acidic residues" evidence="8">
    <location>
        <begin position="802"/>
        <end position="815"/>
    </location>
</feature>
<keyword evidence="7" id="KW-0325">Glycoprotein</keyword>
<evidence type="ECO:0000256" key="8">
    <source>
        <dbReference type="SAM" id="MobiDB-lite"/>
    </source>
</evidence>
<feature type="domain" description="FAM171 N-terminal" evidence="10">
    <location>
        <begin position="4"/>
        <end position="261"/>
    </location>
</feature>
<evidence type="ECO:0000313" key="12">
    <source>
        <dbReference type="Ensembl" id="ENSPMAP00000009590.1"/>
    </source>
</evidence>
<feature type="transmembrane region" description="Helical" evidence="9">
    <location>
        <begin position="281"/>
        <end position="308"/>
    </location>
</feature>
<dbReference type="AlphaFoldDB" id="S4RWK0"/>
<feature type="domain" description="FAM171 C-terminal" evidence="11">
    <location>
        <begin position="459"/>
        <end position="820"/>
    </location>
</feature>
<comment type="similarity">
    <text evidence="2">Belongs to the FAM171 family.</text>
</comment>
<dbReference type="HOGENOM" id="CLU_019729_0_1_1"/>
<evidence type="ECO:0000259" key="11">
    <source>
        <dbReference type="Pfam" id="PF20771"/>
    </source>
</evidence>
<dbReference type="GO" id="GO:0016020">
    <property type="term" value="C:membrane"/>
    <property type="evidence" value="ECO:0007669"/>
    <property type="project" value="UniProtKB-SubCell"/>
</dbReference>